<dbReference type="GeneID" id="18821421"/>
<protein>
    <submittedName>
        <fullName evidence="1">Uncharacterized protein</fullName>
    </submittedName>
</protein>
<dbReference type="Proteomes" id="UP000008064">
    <property type="component" value="Unassembled WGS sequence"/>
</dbReference>
<organism>
    <name type="scientific">Serpula lacrymans var. lacrymans (strain S7.9)</name>
    <name type="common">Dry rot fungus</name>
    <dbReference type="NCBI Taxonomy" id="578457"/>
    <lineage>
        <taxon>Eukaryota</taxon>
        <taxon>Fungi</taxon>
        <taxon>Dikarya</taxon>
        <taxon>Basidiomycota</taxon>
        <taxon>Agaricomycotina</taxon>
        <taxon>Agaricomycetes</taxon>
        <taxon>Agaricomycetidae</taxon>
        <taxon>Boletales</taxon>
        <taxon>Coniophorineae</taxon>
        <taxon>Serpulaceae</taxon>
        <taxon>Serpula</taxon>
    </lineage>
</organism>
<reference evidence="1" key="1">
    <citation type="submission" date="2011-04" db="EMBL/GenBank/DDBJ databases">
        <title>Evolution of plant cell wall degrading machinery underlies the functional diversity of forest fungi.</title>
        <authorList>
            <consortium name="US DOE Joint Genome Institute (JGI-PGF)"/>
            <person name="Eastwood D.C."/>
            <person name="Floudas D."/>
            <person name="Binder M."/>
            <person name="Majcherczyk A."/>
            <person name="Schneider P."/>
            <person name="Aerts A."/>
            <person name="Asiegbu F.O."/>
            <person name="Baker S.E."/>
            <person name="Barry K."/>
            <person name="Bendiksby M."/>
            <person name="Blumentritt M."/>
            <person name="Coutinho P.M."/>
            <person name="Cullen D."/>
            <person name="Cullen D."/>
            <person name="Gathman A."/>
            <person name="Goodell B."/>
            <person name="Henrissat B."/>
            <person name="Ihrmark K."/>
            <person name="Kauserud H."/>
            <person name="Kohler A."/>
            <person name="LaButti K."/>
            <person name="Lapidus A."/>
            <person name="Lavin J.L."/>
            <person name="Lee Y.-H."/>
            <person name="Lindquist E."/>
            <person name="Lilly W."/>
            <person name="Lucas S."/>
            <person name="Morin E."/>
            <person name="Murat C."/>
            <person name="Oguiza J.A."/>
            <person name="Park J."/>
            <person name="Pisabarro A.G."/>
            <person name="Riley R."/>
            <person name="Rosling A."/>
            <person name="Salamov A."/>
            <person name="Schmidt O."/>
            <person name="Schmutz J."/>
            <person name="Skrede I."/>
            <person name="Stenlid J."/>
            <person name="Wiebenga A."/>
            <person name="Xie X."/>
            <person name="Kues U."/>
            <person name="Hibbett D.S."/>
            <person name="Hoffmeister D."/>
            <person name="Hogberg N."/>
            <person name="Martin F."/>
            <person name="Grigoriev I.V."/>
            <person name="Watkinson S.C."/>
        </authorList>
    </citation>
    <scope>NUCLEOTIDE SEQUENCE</scope>
    <source>
        <strain evidence="1">S7.9</strain>
    </source>
</reference>
<proteinExistence type="predicted"/>
<dbReference type="AlphaFoldDB" id="F8PCF8"/>
<dbReference type="HOGENOM" id="CLU_2352395_0_0_1"/>
<feature type="non-terminal residue" evidence="1">
    <location>
        <position position="97"/>
    </location>
</feature>
<name>F8PCF8_SERL9</name>
<evidence type="ECO:0000313" key="1">
    <source>
        <dbReference type="EMBL" id="EGO19356.1"/>
    </source>
</evidence>
<dbReference type="EMBL" id="GL945444">
    <property type="protein sequence ID" value="EGO19356.1"/>
    <property type="molecule type" value="Genomic_DNA"/>
</dbReference>
<dbReference type="KEGG" id="sla:SERLADRAFT_479851"/>
<sequence length="97" mass="10729">MIMTTITTRLLWNFSGEREQNEEQVTAQVQGFTRAIQEMPISQATNFTMNQYIFSQSVVHQGYGSSTNSSVIVGGSNNRGGDALFLCSLTEKQTNSI</sequence>
<gene>
    <name evidence="1" type="ORF">SERLADRAFT_479851</name>
</gene>
<accession>F8PCF8</accession>
<dbReference type="RefSeq" id="XP_007324077.1">
    <property type="nucleotide sequence ID" value="XM_007324015.1"/>
</dbReference>